<dbReference type="AlphaFoldDB" id="A0A932CLS6"/>
<dbReference type="Gene3D" id="1.10.10.10">
    <property type="entry name" value="Winged helix-like DNA-binding domain superfamily/Winged helix DNA-binding domain"/>
    <property type="match status" value="1"/>
</dbReference>
<dbReference type="InterPro" id="IPR013324">
    <property type="entry name" value="RNA_pol_sigma_r3/r4-like"/>
</dbReference>
<keyword evidence="4" id="KW-0804">Transcription</keyword>
<dbReference type="InterPro" id="IPR013249">
    <property type="entry name" value="RNA_pol_sigma70_r4_t2"/>
</dbReference>
<evidence type="ECO:0000256" key="2">
    <source>
        <dbReference type="ARBA" id="ARBA00023015"/>
    </source>
</evidence>
<keyword evidence="3" id="KW-0731">Sigma factor</keyword>
<evidence type="ECO:0000256" key="5">
    <source>
        <dbReference type="SAM" id="MobiDB-lite"/>
    </source>
</evidence>
<sequence length="167" mass="19429">MERDEILSKLRERIVSFAASRLSRAAAEDLAQEVLIVLHEKYGHVTRLEELFPLSLQILRFKMWDFHRKSSRRGEHNPVAIEDLPLSDPRDDPEAETERKQMLERLIAAVNRLSPRCRQLFRWKLEGKGFAEIQSLLGQCSINTVYTWDARCRKQLLGLMGGSREGR</sequence>
<evidence type="ECO:0000256" key="1">
    <source>
        <dbReference type="ARBA" id="ARBA00010641"/>
    </source>
</evidence>
<dbReference type="PANTHER" id="PTHR43133:SF64">
    <property type="entry name" value="ECF SIGMA FACTOR"/>
    <property type="match status" value="1"/>
</dbReference>
<dbReference type="InterPro" id="IPR014284">
    <property type="entry name" value="RNA_pol_sigma-70_dom"/>
</dbReference>
<evidence type="ECO:0000256" key="4">
    <source>
        <dbReference type="ARBA" id="ARBA00023163"/>
    </source>
</evidence>
<dbReference type="GO" id="GO:0006352">
    <property type="term" value="P:DNA-templated transcription initiation"/>
    <property type="evidence" value="ECO:0007669"/>
    <property type="project" value="InterPro"/>
</dbReference>
<dbReference type="InterPro" id="IPR013325">
    <property type="entry name" value="RNA_pol_sigma_r2"/>
</dbReference>
<feature type="compositionally biased region" description="Basic and acidic residues" evidence="5">
    <location>
        <begin position="88"/>
        <end position="98"/>
    </location>
</feature>
<comment type="caution">
    <text evidence="7">The sequence shown here is derived from an EMBL/GenBank/DDBJ whole genome shotgun (WGS) entry which is preliminary data.</text>
</comment>
<reference evidence="7" key="1">
    <citation type="submission" date="2020-07" db="EMBL/GenBank/DDBJ databases">
        <title>Huge and variable diversity of episymbiotic CPR bacteria and DPANN archaea in groundwater ecosystems.</title>
        <authorList>
            <person name="He C.Y."/>
            <person name="Keren R."/>
            <person name="Whittaker M."/>
            <person name="Farag I.F."/>
            <person name="Doudna J."/>
            <person name="Cate J.H.D."/>
            <person name="Banfield J.F."/>
        </authorList>
    </citation>
    <scope>NUCLEOTIDE SEQUENCE</scope>
    <source>
        <strain evidence="7">NC_groundwater_672_Ag_B-0.1um_62_36</strain>
    </source>
</reference>
<dbReference type="SUPFAM" id="SSF88946">
    <property type="entry name" value="Sigma2 domain of RNA polymerase sigma factors"/>
    <property type="match status" value="1"/>
</dbReference>
<keyword evidence="2" id="KW-0805">Transcription regulation</keyword>
<gene>
    <name evidence="7" type="ORF">HYY20_01350</name>
</gene>
<dbReference type="GO" id="GO:0016987">
    <property type="term" value="F:sigma factor activity"/>
    <property type="evidence" value="ECO:0007669"/>
    <property type="project" value="UniProtKB-KW"/>
</dbReference>
<dbReference type="InterPro" id="IPR039425">
    <property type="entry name" value="RNA_pol_sigma-70-like"/>
</dbReference>
<dbReference type="SUPFAM" id="SSF88659">
    <property type="entry name" value="Sigma3 and sigma4 domains of RNA polymerase sigma factors"/>
    <property type="match status" value="1"/>
</dbReference>
<dbReference type="PANTHER" id="PTHR43133">
    <property type="entry name" value="RNA POLYMERASE ECF-TYPE SIGMA FACTO"/>
    <property type="match status" value="1"/>
</dbReference>
<accession>A0A932CLS6</accession>
<dbReference type="Pfam" id="PF08281">
    <property type="entry name" value="Sigma70_r4_2"/>
    <property type="match status" value="1"/>
</dbReference>
<dbReference type="Gene3D" id="1.10.1740.10">
    <property type="match status" value="1"/>
</dbReference>
<dbReference type="EMBL" id="JACPRF010000039">
    <property type="protein sequence ID" value="MBI2875507.1"/>
    <property type="molecule type" value="Genomic_DNA"/>
</dbReference>
<dbReference type="GO" id="GO:0003677">
    <property type="term" value="F:DNA binding"/>
    <property type="evidence" value="ECO:0007669"/>
    <property type="project" value="InterPro"/>
</dbReference>
<evidence type="ECO:0000256" key="3">
    <source>
        <dbReference type="ARBA" id="ARBA00023082"/>
    </source>
</evidence>
<dbReference type="Proteomes" id="UP000769766">
    <property type="component" value="Unassembled WGS sequence"/>
</dbReference>
<evidence type="ECO:0000313" key="8">
    <source>
        <dbReference type="Proteomes" id="UP000769766"/>
    </source>
</evidence>
<proteinExistence type="inferred from homology"/>
<dbReference type="InterPro" id="IPR036388">
    <property type="entry name" value="WH-like_DNA-bd_sf"/>
</dbReference>
<name>A0A932CLS6_UNCTE</name>
<evidence type="ECO:0000313" key="7">
    <source>
        <dbReference type="EMBL" id="MBI2875507.1"/>
    </source>
</evidence>
<protein>
    <submittedName>
        <fullName evidence="7">RNA polymerase sigma factor</fullName>
    </submittedName>
</protein>
<organism evidence="7 8">
    <name type="scientific">Tectimicrobiota bacterium</name>
    <dbReference type="NCBI Taxonomy" id="2528274"/>
    <lineage>
        <taxon>Bacteria</taxon>
        <taxon>Pseudomonadati</taxon>
        <taxon>Nitrospinota/Tectimicrobiota group</taxon>
        <taxon>Candidatus Tectimicrobiota</taxon>
    </lineage>
</organism>
<evidence type="ECO:0000259" key="6">
    <source>
        <dbReference type="Pfam" id="PF08281"/>
    </source>
</evidence>
<comment type="similarity">
    <text evidence="1">Belongs to the sigma-70 factor family. ECF subfamily.</text>
</comment>
<feature type="region of interest" description="Disordered" evidence="5">
    <location>
        <begin position="77"/>
        <end position="98"/>
    </location>
</feature>
<dbReference type="NCBIfam" id="TIGR02937">
    <property type="entry name" value="sigma70-ECF"/>
    <property type="match status" value="1"/>
</dbReference>
<feature type="domain" description="RNA polymerase sigma factor 70 region 4 type 2" evidence="6">
    <location>
        <begin position="104"/>
        <end position="156"/>
    </location>
</feature>